<proteinExistence type="predicted"/>
<dbReference type="Proteomes" id="UP000780801">
    <property type="component" value="Unassembled WGS sequence"/>
</dbReference>
<feature type="region of interest" description="Disordered" evidence="1">
    <location>
        <begin position="125"/>
        <end position="146"/>
    </location>
</feature>
<keyword evidence="3" id="KW-1185">Reference proteome</keyword>
<dbReference type="OrthoDB" id="2426045at2759"/>
<dbReference type="AlphaFoldDB" id="A0A9P6FSI7"/>
<accession>A0A9P6FSI7</accession>
<evidence type="ECO:0000313" key="2">
    <source>
        <dbReference type="EMBL" id="KAF9580867.1"/>
    </source>
</evidence>
<sequence length="666" mass="73353">MLGASSGARLGYPLGGLPKEPTGLLKLEPVTASILVSAEGEMPATSNTNATLNPPTTVPSTKHASLPFHGMPPEIVQLIASFMPFHDLIKVYTSFPRIHKPILRRQLEHALALMMLTLEIRQETPQDDIDSSSTLAENRSFTESPFIGSPTLTTETVVEAESSGIKTQWRVTAFDPVRMRVEFQLEEKLGLQMAEKRRLEILSQHRALSPPQRADVSNVTLEDLSKKPSASPMSYQSDIESLIWNSRRRSTAIGVHPNGSTILPFGEEGAGVGTEIVPNPTANTIATTPTPTPSLEFGFGLVMDDLGICDTNFFHCDATKPDPVLSSATVSFKAHRNIAASWVEPSPLQQRSFASLLSSSSKKHRASVGSNSALTATTIAETTTPGHQDSYARDRIAAFQQNRVLMRSLARMKSRFTSSQVQFLPMSVELNTRELTQKQVEAHMVGFLRKQKSSVMKSSSQPSCSSSSSAESDSDESEGFPISFKTLLRRSPWGISKRSKSLRAMEDLICSCRYGRASHYHTSEAGSMASSSWSSTLLETLSSSLARRPSHHNARAKSHWCPRCGRDAVVTLPTSSRPLILRTTTVSDRTTPFLRAPSTKGGACSSTDERIREEEEEEEDNSLFEFTYDVRHNYLHSSRLEGERVIRPIRFSCLLSFFEQGVEIDS</sequence>
<evidence type="ECO:0000313" key="3">
    <source>
        <dbReference type="Proteomes" id="UP000780801"/>
    </source>
</evidence>
<feature type="compositionally biased region" description="Low complexity" evidence="1">
    <location>
        <begin position="453"/>
        <end position="471"/>
    </location>
</feature>
<dbReference type="EMBL" id="JAABOA010001801">
    <property type="protein sequence ID" value="KAF9580867.1"/>
    <property type="molecule type" value="Genomic_DNA"/>
</dbReference>
<feature type="region of interest" description="Disordered" evidence="1">
    <location>
        <begin position="597"/>
        <end position="619"/>
    </location>
</feature>
<evidence type="ECO:0000256" key="1">
    <source>
        <dbReference type="SAM" id="MobiDB-lite"/>
    </source>
</evidence>
<protein>
    <recommendedName>
        <fullName evidence="4">F-box domain-containing protein</fullName>
    </recommendedName>
</protein>
<feature type="compositionally biased region" description="Polar residues" evidence="1">
    <location>
        <begin position="44"/>
        <end position="61"/>
    </location>
</feature>
<feature type="region of interest" description="Disordered" evidence="1">
    <location>
        <begin position="451"/>
        <end position="478"/>
    </location>
</feature>
<organism evidence="2 3">
    <name type="scientific">Lunasporangiospora selenospora</name>
    <dbReference type="NCBI Taxonomy" id="979761"/>
    <lineage>
        <taxon>Eukaryota</taxon>
        <taxon>Fungi</taxon>
        <taxon>Fungi incertae sedis</taxon>
        <taxon>Mucoromycota</taxon>
        <taxon>Mortierellomycotina</taxon>
        <taxon>Mortierellomycetes</taxon>
        <taxon>Mortierellales</taxon>
        <taxon>Mortierellaceae</taxon>
        <taxon>Lunasporangiospora</taxon>
    </lineage>
</organism>
<reference evidence="2" key="1">
    <citation type="journal article" date="2020" name="Fungal Divers.">
        <title>Resolving the Mortierellaceae phylogeny through synthesis of multi-gene phylogenetics and phylogenomics.</title>
        <authorList>
            <person name="Vandepol N."/>
            <person name="Liber J."/>
            <person name="Desiro A."/>
            <person name="Na H."/>
            <person name="Kennedy M."/>
            <person name="Barry K."/>
            <person name="Grigoriev I.V."/>
            <person name="Miller A.N."/>
            <person name="O'Donnell K."/>
            <person name="Stajich J.E."/>
            <person name="Bonito G."/>
        </authorList>
    </citation>
    <scope>NUCLEOTIDE SEQUENCE</scope>
    <source>
        <strain evidence="2">KOD1015</strain>
    </source>
</reference>
<feature type="compositionally biased region" description="Polar residues" evidence="1">
    <location>
        <begin position="131"/>
        <end position="143"/>
    </location>
</feature>
<name>A0A9P6FSI7_9FUNG</name>
<gene>
    <name evidence="2" type="ORF">BGW38_002322</name>
</gene>
<evidence type="ECO:0008006" key="4">
    <source>
        <dbReference type="Google" id="ProtNLM"/>
    </source>
</evidence>
<comment type="caution">
    <text evidence="2">The sequence shown here is derived from an EMBL/GenBank/DDBJ whole genome shotgun (WGS) entry which is preliminary data.</text>
</comment>
<feature type="region of interest" description="Disordered" evidence="1">
    <location>
        <begin position="42"/>
        <end position="61"/>
    </location>
</feature>